<dbReference type="GO" id="GO:0016985">
    <property type="term" value="F:mannan endo-1,4-beta-mannosidase activity"/>
    <property type="evidence" value="ECO:0007669"/>
    <property type="project" value="UniProtKB-EC"/>
</dbReference>
<dbReference type="Pfam" id="PF26410">
    <property type="entry name" value="GH5_mannosidase"/>
    <property type="match status" value="1"/>
</dbReference>
<dbReference type="InterPro" id="IPR017853">
    <property type="entry name" value="GH"/>
</dbReference>
<name>A0A438FJ86_VITVI</name>
<evidence type="ECO:0000313" key="11">
    <source>
        <dbReference type="Proteomes" id="UP000288805"/>
    </source>
</evidence>
<evidence type="ECO:0000259" key="9">
    <source>
        <dbReference type="Pfam" id="PF26410"/>
    </source>
</evidence>
<dbReference type="EC" id="3.2.1.78" evidence="4"/>
<feature type="signal peptide" evidence="8">
    <location>
        <begin position="1"/>
        <end position="23"/>
    </location>
</feature>
<comment type="subcellular location">
    <subcellularLocation>
        <location evidence="2">Secreted</location>
    </subcellularLocation>
</comment>
<comment type="catalytic activity">
    <reaction evidence="1">
        <text>Random hydrolysis of (1-&gt;4)-beta-D-mannosidic linkages in mannans, galactomannans and glucomannans.</text>
        <dbReference type="EC" id="3.2.1.78"/>
    </reaction>
</comment>
<dbReference type="InterPro" id="IPR001547">
    <property type="entry name" value="Glyco_hydro_5"/>
</dbReference>
<evidence type="ECO:0000256" key="7">
    <source>
        <dbReference type="ARBA" id="ARBA00023295"/>
    </source>
</evidence>
<accession>A0A438FJ86</accession>
<dbReference type="InterPro" id="IPR045053">
    <property type="entry name" value="MAN-like"/>
</dbReference>
<feature type="chain" id="PRO_5019155732" description="mannan endo-1,4-beta-mannosidase" evidence="8">
    <location>
        <begin position="24"/>
        <end position="402"/>
    </location>
</feature>
<reference evidence="10 11" key="1">
    <citation type="journal article" date="2018" name="PLoS Genet.">
        <title>Population sequencing reveals clonal diversity and ancestral inbreeding in the grapevine cultivar Chardonnay.</title>
        <authorList>
            <person name="Roach M.J."/>
            <person name="Johnson D.L."/>
            <person name="Bohlmann J."/>
            <person name="van Vuuren H.J."/>
            <person name="Jones S.J."/>
            <person name="Pretorius I.S."/>
            <person name="Schmidt S.A."/>
            <person name="Borneman A.R."/>
        </authorList>
    </citation>
    <scope>NUCLEOTIDE SEQUENCE [LARGE SCALE GENOMIC DNA]</scope>
    <source>
        <strain evidence="11">cv. Chardonnay</strain>
        <tissue evidence="10">Leaf</tissue>
    </source>
</reference>
<dbReference type="AlphaFoldDB" id="A0A438FJ86"/>
<dbReference type="PANTHER" id="PTHR31451:SF53">
    <property type="entry name" value="MANNAN ENDO-1,4-BETA-MANNOSIDASE"/>
    <property type="match status" value="1"/>
</dbReference>
<dbReference type="SUPFAM" id="SSF51445">
    <property type="entry name" value="(Trans)glycosidases"/>
    <property type="match status" value="1"/>
</dbReference>
<proteinExistence type="inferred from homology"/>
<evidence type="ECO:0000256" key="3">
    <source>
        <dbReference type="ARBA" id="ARBA00005641"/>
    </source>
</evidence>
<evidence type="ECO:0000256" key="8">
    <source>
        <dbReference type="SAM" id="SignalP"/>
    </source>
</evidence>
<evidence type="ECO:0000256" key="2">
    <source>
        <dbReference type="ARBA" id="ARBA00004613"/>
    </source>
</evidence>
<comment type="caution">
    <text evidence="10">The sequence shown here is derived from an EMBL/GenBank/DDBJ whole genome shotgun (WGS) entry which is preliminary data.</text>
</comment>
<sequence>MAYYRRSSLLSVLFLLVALVCEARVLQSPGFVQTQNTQFVLDGSPFFFNGFNSYWMMNVAADPSQRNKISEVFGQATASRLSVCRTWAFNDGGNQALQISPGVYDERVFQGLDFVISEAKRYGVRLILSLSNNYKDFGGRPQYVNWAKSAGAPVNKDDDFYTNEVVKGYYKNHVKRVLTRINTVTRVAYKDDPTIMAWELINEPRCQVDYSGKTLNGWIQEMATYVKSIDNKHLLTVGMEGFYGDSMPEKKAINPGYQVGTDFIRNHLIKEIDFTTIHAYPDIWLSGKDDSSQMAFMQRWTMSHWTDSRTIIKKPMVFSEFGKSSKDPGYSLSARDSFLNAVYTNIYNFARNGGIGGGLVWQLMAEGMQSYDDGYEIVLSQNPSTSGLITQQSNKMITLDRV</sequence>
<dbReference type="GO" id="GO:0005576">
    <property type="term" value="C:extracellular region"/>
    <property type="evidence" value="ECO:0007669"/>
    <property type="project" value="UniProtKB-SubCell"/>
</dbReference>
<protein>
    <recommendedName>
        <fullName evidence="4">mannan endo-1,4-beta-mannosidase</fullName>
        <ecNumber evidence="4">3.2.1.78</ecNumber>
    </recommendedName>
</protein>
<dbReference type="PANTHER" id="PTHR31451">
    <property type="match status" value="1"/>
</dbReference>
<evidence type="ECO:0000256" key="1">
    <source>
        <dbReference type="ARBA" id="ARBA00001678"/>
    </source>
</evidence>
<dbReference type="GO" id="GO:0000272">
    <property type="term" value="P:polysaccharide catabolic process"/>
    <property type="evidence" value="ECO:0007669"/>
    <property type="project" value="InterPro"/>
</dbReference>
<evidence type="ECO:0000313" key="10">
    <source>
        <dbReference type="EMBL" id="RVW60075.1"/>
    </source>
</evidence>
<gene>
    <name evidence="10" type="primary">MAN5_11</name>
    <name evidence="10" type="ORF">CK203_086536</name>
</gene>
<dbReference type="Gene3D" id="3.20.20.80">
    <property type="entry name" value="Glycosidases"/>
    <property type="match status" value="1"/>
</dbReference>
<keyword evidence="5" id="KW-0964">Secreted</keyword>
<evidence type="ECO:0000256" key="4">
    <source>
        <dbReference type="ARBA" id="ARBA00012706"/>
    </source>
</evidence>
<dbReference type="Proteomes" id="UP000288805">
    <property type="component" value="Unassembled WGS sequence"/>
</dbReference>
<comment type="similarity">
    <text evidence="3">Belongs to the glycosyl hydrolase 5 (cellulase A) family.</text>
</comment>
<dbReference type="FunFam" id="3.20.20.80:FF:000012">
    <property type="entry name" value="Mannan endo-1,4-beta-mannosidase 6"/>
    <property type="match status" value="1"/>
</dbReference>
<organism evidence="10 11">
    <name type="scientific">Vitis vinifera</name>
    <name type="common">Grape</name>
    <dbReference type="NCBI Taxonomy" id="29760"/>
    <lineage>
        <taxon>Eukaryota</taxon>
        <taxon>Viridiplantae</taxon>
        <taxon>Streptophyta</taxon>
        <taxon>Embryophyta</taxon>
        <taxon>Tracheophyta</taxon>
        <taxon>Spermatophyta</taxon>
        <taxon>Magnoliopsida</taxon>
        <taxon>eudicotyledons</taxon>
        <taxon>Gunneridae</taxon>
        <taxon>Pentapetalae</taxon>
        <taxon>rosids</taxon>
        <taxon>Vitales</taxon>
        <taxon>Vitaceae</taxon>
        <taxon>Viteae</taxon>
        <taxon>Vitis</taxon>
    </lineage>
</organism>
<keyword evidence="8" id="KW-0732">Signal</keyword>
<evidence type="ECO:0000256" key="6">
    <source>
        <dbReference type="ARBA" id="ARBA00022801"/>
    </source>
</evidence>
<keyword evidence="7" id="KW-0326">Glycosidase</keyword>
<feature type="domain" description="Glycoside hydrolase family 5" evidence="9">
    <location>
        <begin position="31"/>
        <end position="361"/>
    </location>
</feature>
<dbReference type="EMBL" id="QGNW01000870">
    <property type="protein sequence ID" value="RVW60075.1"/>
    <property type="molecule type" value="Genomic_DNA"/>
</dbReference>
<evidence type="ECO:0000256" key="5">
    <source>
        <dbReference type="ARBA" id="ARBA00022525"/>
    </source>
</evidence>
<keyword evidence="6" id="KW-0378">Hydrolase</keyword>